<accession>A0A2B4SDF5</accession>
<keyword evidence="3" id="KW-1185">Reference proteome</keyword>
<sequence>MRPILSATGTYNFKLAKWLDEKLKPLSANSHTISDIFEFVDALHDMEVDDRCVPVSYDVTSLFTNVPVDETIAILAEKAFHDDWFNTEHNLRITKAELVELLNIATKHQLFQFEGNFIDDRLEEQGKMPEFYKRYVDDTLSIMADTETAEKFLAILNESHPSVSFTMELAVNGKLSFLGTEIMQRNCRLETKVYKRPPDTGMLLHYQSHVDVRYKQSLLKTMVNRAFKLSSKWQFFHQECERLTETFSRLKYPAQLLHSTMNDFMTKKVSGDPGINQTSDERKIPVRIILPFKDQTSANSVRRQLGDLSRKIGTDISPVYTNRKIGYELKPTEEKPNIINQQRVVYYFKCGLCDADYVGYTCRHFDQRAEEQKASQSSIGNHIKERHGHIPSDLHHTFKILKKCKSKLDCPIYEMLFRKEIKPSLNKQSGSIRAKLFL</sequence>
<dbReference type="Pfam" id="PF26215">
    <property type="entry name" value="HTH_animal"/>
    <property type="match status" value="1"/>
</dbReference>
<comment type="caution">
    <text evidence="2">The sequence shown here is derived from an EMBL/GenBank/DDBJ whole genome shotgun (WGS) entry which is preliminary data.</text>
</comment>
<dbReference type="AlphaFoldDB" id="A0A2B4SDF5"/>
<dbReference type="STRING" id="50429.A0A2B4SDF5"/>
<protein>
    <recommendedName>
        <fullName evidence="1">Helix-turn-helix domain-containing protein</fullName>
    </recommendedName>
</protein>
<evidence type="ECO:0000313" key="2">
    <source>
        <dbReference type="EMBL" id="PFX26465.1"/>
    </source>
</evidence>
<dbReference type="EMBL" id="LSMT01000125">
    <property type="protein sequence ID" value="PFX26465.1"/>
    <property type="molecule type" value="Genomic_DNA"/>
</dbReference>
<dbReference type="InterPro" id="IPR058912">
    <property type="entry name" value="HTH_animal"/>
</dbReference>
<organism evidence="2 3">
    <name type="scientific">Stylophora pistillata</name>
    <name type="common">Smooth cauliflower coral</name>
    <dbReference type="NCBI Taxonomy" id="50429"/>
    <lineage>
        <taxon>Eukaryota</taxon>
        <taxon>Metazoa</taxon>
        <taxon>Cnidaria</taxon>
        <taxon>Anthozoa</taxon>
        <taxon>Hexacorallia</taxon>
        <taxon>Scleractinia</taxon>
        <taxon>Astrocoeniina</taxon>
        <taxon>Pocilloporidae</taxon>
        <taxon>Stylophora</taxon>
    </lineage>
</organism>
<evidence type="ECO:0000259" key="1">
    <source>
        <dbReference type="Pfam" id="PF26215"/>
    </source>
</evidence>
<name>A0A2B4SDF5_STYPI</name>
<evidence type="ECO:0000313" key="3">
    <source>
        <dbReference type="Proteomes" id="UP000225706"/>
    </source>
</evidence>
<feature type="domain" description="Helix-turn-helix" evidence="1">
    <location>
        <begin position="203"/>
        <end position="261"/>
    </location>
</feature>
<dbReference type="PANTHER" id="PTHR21301">
    <property type="entry name" value="REVERSE TRANSCRIPTASE"/>
    <property type="match status" value="1"/>
</dbReference>
<dbReference type="Proteomes" id="UP000225706">
    <property type="component" value="Unassembled WGS sequence"/>
</dbReference>
<reference evidence="3" key="1">
    <citation type="journal article" date="2017" name="bioRxiv">
        <title>Comparative analysis of the genomes of Stylophora pistillata and Acropora digitifera provides evidence for extensive differences between species of corals.</title>
        <authorList>
            <person name="Voolstra C.R."/>
            <person name="Li Y."/>
            <person name="Liew Y.J."/>
            <person name="Baumgarten S."/>
            <person name="Zoccola D."/>
            <person name="Flot J.-F."/>
            <person name="Tambutte S."/>
            <person name="Allemand D."/>
            <person name="Aranda M."/>
        </authorList>
    </citation>
    <scope>NUCLEOTIDE SEQUENCE [LARGE SCALE GENOMIC DNA]</scope>
</reference>
<dbReference type="PANTHER" id="PTHR21301:SF10">
    <property type="entry name" value="REVERSE TRANSCRIPTASE DOMAIN-CONTAINING PROTEIN"/>
    <property type="match status" value="1"/>
</dbReference>
<gene>
    <name evidence="2" type="ORF">AWC38_SpisGene8839</name>
</gene>
<proteinExistence type="predicted"/>
<dbReference type="OrthoDB" id="5970510at2759"/>